<dbReference type="GO" id="GO:0008171">
    <property type="term" value="F:O-methyltransferase activity"/>
    <property type="evidence" value="ECO:0007669"/>
    <property type="project" value="InterPro"/>
</dbReference>
<keyword evidence="2" id="KW-0808">Transferase</keyword>
<dbReference type="InterPro" id="IPR016461">
    <property type="entry name" value="COMT-like"/>
</dbReference>
<dbReference type="Gene3D" id="3.40.50.150">
    <property type="entry name" value="Vaccinia Virus protein VP39"/>
    <property type="match status" value="1"/>
</dbReference>
<name>A0AAV7E4B1_ARIFI</name>
<evidence type="ECO:0000256" key="1">
    <source>
        <dbReference type="ARBA" id="ARBA00022603"/>
    </source>
</evidence>
<evidence type="ECO:0000256" key="2">
    <source>
        <dbReference type="ARBA" id="ARBA00022679"/>
    </source>
</evidence>
<protein>
    <recommendedName>
        <fullName evidence="4">O-methyltransferase C-terminal domain-containing protein</fullName>
    </recommendedName>
</protein>
<dbReference type="InterPro" id="IPR029063">
    <property type="entry name" value="SAM-dependent_MTases_sf"/>
</dbReference>
<dbReference type="SUPFAM" id="SSF53335">
    <property type="entry name" value="S-adenosyl-L-methionine-dependent methyltransferases"/>
    <property type="match status" value="1"/>
</dbReference>
<dbReference type="InterPro" id="IPR001077">
    <property type="entry name" value="COMT_C"/>
</dbReference>
<comment type="caution">
    <text evidence="5">The sequence shown here is derived from an EMBL/GenBank/DDBJ whole genome shotgun (WGS) entry which is preliminary data.</text>
</comment>
<accession>A0AAV7E4B1</accession>
<sequence>MGGSIDGHELPVYHHFSHWVLHNWDDERCKRVLKNCWRALPEVGKVISAEFILPEDITNDPICHQIMYVDLLMLAVNEGGKERTLVEFEGLAKESGFAAIRSLPYSSGFSVLEFHKKPLDD</sequence>
<dbReference type="AlphaFoldDB" id="A0AAV7E4B1"/>
<dbReference type="Proteomes" id="UP000825729">
    <property type="component" value="Unassembled WGS sequence"/>
</dbReference>
<gene>
    <name evidence="5" type="ORF">H6P81_018873</name>
</gene>
<keyword evidence="1" id="KW-0489">Methyltransferase</keyword>
<dbReference type="GO" id="GO:0032259">
    <property type="term" value="P:methylation"/>
    <property type="evidence" value="ECO:0007669"/>
    <property type="project" value="UniProtKB-KW"/>
</dbReference>
<dbReference type="PROSITE" id="PS51683">
    <property type="entry name" value="SAM_OMT_II"/>
    <property type="match status" value="1"/>
</dbReference>
<keyword evidence="6" id="KW-1185">Reference proteome</keyword>
<proteinExistence type="predicted"/>
<evidence type="ECO:0000313" key="5">
    <source>
        <dbReference type="EMBL" id="KAG9443019.1"/>
    </source>
</evidence>
<evidence type="ECO:0000259" key="4">
    <source>
        <dbReference type="Pfam" id="PF00891"/>
    </source>
</evidence>
<dbReference type="EMBL" id="JAINDJ010000007">
    <property type="protein sequence ID" value="KAG9443019.1"/>
    <property type="molecule type" value="Genomic_DNA"/>
</dbReference>
<dbReference type="PANTHER" id="PTHR11746">
    <property type="entry name" value="O-METHYLTRANSFERASE"/>
    <property type="match status" value="1"/>
</dbReference>
<keyword evidence="3" id="KW-0949">S-adenosyl-L-methionine</keyword>
<reference evidence="5 6" key="1">
    <citation type="submission" date="2021-07" db="EMBL/GenBank/DDBJ databases">
        <title>The Aristolochia fimbriata genome: insights into angiosperm evolution, floral development and chemical biosynthesis.</title>
        <authorList>
            <person name="Jiao Y."/>
        </authorList>
    </citation>
    <scope>NUCLEOTIDE SEQUENCE [LARGE SCALE GENOMIC DNA]</scope>
    <source>
        <strain evidence="5">IBCAS-2021</strain>
        <tissue evidence="5">Leaf</tissue>
    </source>
</reference>
<evidence type="ECO:0000313" key="6">
    <source>
        <dbReference type="Proteomes" id="UP000825729"/>
    </source>
</evidence>
<dbReference type="Pfam" id="PF00891">
    <property type="entry name" value="Methyltransf_2"/>
    <property type="match status" value="1"/>
</dbReference>
<evidence type="ECO:0000256" key="3">
    <source>
        <dbReference type="ARBA" id="ARBA00022691"/>
    </source>
</evidence>
<feature type="domain" description="O-methyltransferase C-terminal" evidence="4">
    <location>
        <begin position="18"/>
        <end position="98"/>
    </location>
</feature>
<organism evidence="5 6">
    <name type="scientific">Aristolochia fimbriata</name>
    <name type="common">White veined hardy Dutchman's pipe vine</name>
    <dbReference type="NCBI Taxonomy" id="158543"/>
    <lineage>
        <taxon>Eukaryota</taxon>
        <taxon>Viridiplantae</taxon>
        <taxon>Streptophyta</taxon>
        <taxon>Embryophyta</taxon>
        <taxon>Tracheophyta</taxon>
        <taxon>Spermatophyta</taxon>
        <taxon>Magnoliopsida</taxon>
        <taxon>Magnoliidae</taxon>
        <taxon>Piperales</taxon>
        <taxon>Aristolochiaceae</taxon>
        <taxon>Aristolochia</taxon>
    </lineage>
</organism>